<dbReference type="InterPro" id="IPR006291">
    <property type="entry name" value="CusR-like"/>
</dbReference>
<dbReference type="InterPro" id="IPR001867">
    <property type="entry name" value="OmpR/PhoB-type_DNA-bd"/>
</dbReference>
<feature type="modified residue" description="4-aspartylphosphate" evidence="7">
    <location>
        <position position="51"/>
    </location>
</feature>
<dbReference type="CDD" id="cd19935">
    <property type="entry name" value="REC_OmpR_CusR-like"/>
    <property type="match status" value="1"/>
</dbReference>
<evidence type="ECO:0000256" key="7">
    <source>
        <dbReference type="PROSITE-ProRule" id="PRU00169"/>
    </source>
</evidence>
<sequence>MKILIVEDELRTADYLSKGLTEQGCTVDMAHNGIDGQHLALTHDYDVIVLDVMLPGQDGFSVLRELRAVKQTPVIMLTARDRVEDRIKGLHEGADDYLVKPFSFLELLARLQALNRRGRKQEPMQLRIADLQVDLLARKAFRGGGGSSGNGASTRIDLTAKEFALLAVLARRQGEILSKTAIAELVWDMNFDSNTNVVEVAIKRLRDKIDVPFSPKLLHTIRGMGYVMEVRDAQGEGAAP</sequence>
<dbReference type="RefSeq" id="WP_339094066.1">
    <property type="nucleotide sequence ID" value="NZ_LR743508.1"/>
</dbReference>
<feature type="DNA-binding region" description="OmpR/PhoB-type" evidence="8">
    <location>
        <begin position="123"/>
        <end position="230"/>
    </location>
</feature>
<reference evidence="11" key="1">
    <citation type="submission" date="2019-12" db="EMBL/GenBank/DDBJ databases">
        <authorList>
            <person name="Cremers G."/>
        </authorList>
    </citation>
    <scope>NUCLEOTIDE SEQUENCE</scope>
    <source>
        <strain evidence="11">Vvax</strain>
    </source>
</reference>
<dbReference type="PANTHER" id="PTHR48111">
    <property type="entry name" value="REGULATOR OF RPOS"/>
    <property type="match status" value="1"/>
</dbReference>
<dbReference type="CDD" id="cd00383">
    <property type="entry name" value="trans_reg_C"/>
    <property type="match status" value="1"/>
</dbReference>
<dbReference type="InterPro" id="IPR016032">
    <property type="entry name" value="Sig_transdc_resp-reg_C-effctor"/>
</dbReference>
<dbReference type="PANTHER" id="PTHR48111:SF76">
    <property type="entry name" value="TWO-COMPONENT RESPONSE REGULATOR"/>
    <property type="match status" value="1"/>
</dbReference>
<dbReference type="Gene3D" id="3.40.50.2300">
    <property type="match status" value="1"/>
</dbReference>
<dbReference type="InterPro" id="IPR011006">
    <property type="entry name" value="CheY-like_superfamily"/>
</dbReference>
<keyword evidence="2 7" id="KW-0597">Phosphoprotein</keyword>
<dbReference type="InterPro" id="IPR039420">
    <property type="entry name" value="WalR-like"/>
</dbReference>
<dbReference type="SUPFAM" id="SSF52172">
    <property type="entry name" value="CheY-like"/>
    <property type="match status" value="1"/>
</dbReference>
<evidence type="ECO:0000256" key="8">
    <source>
        <dbReference type="PROSITE-ProRule" id="PRU01091"/>
    </source>
</evidence>
<dbReference type="Pfam" id="PF00486">
    <property type="entry name" value="Trans_reg_C"/>
    <property type="match status" value="1"/>
</dbReference>
<protein>
    <submittedName>
        <fullName evidence="11">Transcriptional activator protein CzcR</fullName>
    </submittedName>
</protein>
<dbReference type="EMBL" id="LR743508">
    <property type="protein sequence ID" value="CAA2109927.1"/>
    <property type="molecule type" value="Genomic_DNA"/>
</dbReference>
<evidence type="ECO:0000256" key="3">
    <source>
        <dbReference type="ARBA" id="ARBA00023012"/>
    </source>
</evidence>
<evidence type="ECO:0000259" key="10">
    <source>
        <dbReference type="PROSITE" id="PS51755"/>
    </source>
</evidence>
<dbReference type="GO" id="GO:0005829">
    <property type="term" value="C:cytosol"/>
    <property type="evidence" value="ECO:0007669"/>
    <property type="project" value="TreeGrafter"/>
</dbReference>
<evidence type="ECO:0000256" key="5">
    <source>
        <dbReference type="ARBA" id="ARBA00023125"/>
    </source>
</evidence>
<evidence type="ECO:0000256" key="4">
    <source>
        <dbReference type="ARBA" id="ARBA00023015"/>
    </source>
</evidence>
<dbReference type="AlphaFoldDB" id="A0A679JRK5"/>
<organism evidence="11">
    <name type="scientific">Variovorax paradoxus</name>
    <dbReference type="NCBI Taxonomy" id="34073"/>
    <lineage>
        <taxon>Bacteria</taxon>
        <taxon>Pseudomonadati</taxon>
        <taxon>Pseudomonadota</taxon>
        <taxon>Betaproteobacteria</taxon>
        <taxon>Burkholderiales</taxon>
        <taxon>Comamonadaceae</taxon>
        <taxon>Variovorax</taxon>
    </lineage>
</organism>
<evidence type="ECO:0000256" key="2">
    <source>
        <dbReference type="ARBA" id="ARBA00022553"/>
    </source>
</evidence>
<dbReference type="PROSITE" id="PS51755">
    <property type="entry name" value="OMPR_PHOB"/>
    <property type="match status" value="1"/>
</dbReference>
<dbReference type="InterPro" id="IPR001789">
    <property type="entry name" value="Sig_transdc_resp-reg_receiver"/>
</dbReference>
<accession>A0A679JRK5</accession>
<keyword evidence="6" id="KW-0804">Transcription</keyword>
<feature type="domain" description="Response regulatory" evidence="9">
    <location>
        <begin position="2"/>
        <end position="115"/>
    </location>
</feature>
<proteinExistence type="predicted"/>
<dbReference type="NCBIfam" id="TIGR01387">
    <property type="entry name" value="cztR_silR_copR"/>
    <property type="match status" value="1"/>
</dbReference>
<keyword evidence="4" id="KW-0805">Transcription regulation</keyword>
<name>A0A679JRK5_VARPD</name>
<dbReference type="FunFam" id="1.10.10.10:FF:000005">
    <property type="entry name" value="Two-component system response regulator"/>
    <property type="match status" value="1"/>
</dbReference>
<evidence type="ECO:0000313" key="11">
    <source>
        <dbReference type="EMBL" id="CAA2109927.1"/>
    </source>
</evidence>
<dbReference type="FunFam" id="3.40.50.2300:FF:000001">
    <property type="entry name" value="DNA-binding response regulator PhoB"/>
    <property type="match status" value="1"/>
</dbReference>
<dbReference type="Gene3D" id="6.10.250.690">
    <property type="match status" value="1"/>
</dbReference>
<evidence type="ECO:0000259" key="9">
    <source>
        <dbReference type="PROSITE" id="PS50110"/>
    </source>
</evidence>
<dbReference type="GO" id="GO:0032993">
    <property type="term" value="C:protein-DNA complex"/>
    <property type="evidence" value="ECO:0007669"/>
    <property type="project" value="TreeGrafter"/>
</dbReference>
<dbReference type="Pfam" id="PF00072">
    <property type="entry name" value="Response_reg"/>
    <property type="match status" value="1"/>
</dbReference>
<dbReference type="SMART" id="SM00448">
    <property type="entry name" value="REC"/>
    <property type="match status" value="1"/>
</dbReference>
<dbReference type="SUPFAM" id="SSF46894">
    <property type="entry name" value="C-terminal effector domain of the bipartite response regulators"/>
    <property type="match status" value="1"/>
</dbReference>
<dbReference type="SMART" id="SM00862">
    <property type="entry name" value="Trans_reg_C"/>
    <property type="match status" value="1"/>
</dbReference>
<keyword evidence="1" id="KW-0104">Cadmium</keyword>
<dbReference type="InterPro" id="IPR036388">
    <property type="entry name" value="WH-like_DNA-bd_sf"/>
</dbReference>
<dbReference type="GO" id="GO:0000976">
    <property type="term" value="F:transcription cis-regulatory region binding"/>
    <property type="evidence" value="ECO:0007669"/>
    <property type="project" value="TreeGrafter"/>
</dbReference>
<keyword evidence="5 8" id="KW-0238">DNA-binding</keyword>
<feature type="domain" description="OmpR/PhoB-type" evidence="10">
    <location>
        <begin position="123"/>
        <end position="230"/>
    </location>
</feature>
<dbReference type="GO" id="GO:0000156">
    <property type="term" value="F:phosphorelay response regulator activity"/>
    <property type="evidence" value="ECO:0007669"/>
    <property type="project" value="TreeGrafter"/>
</dbReference>
<keyword evidence="3" id="KW-0902">Two-component regulatory system</keyword>
<dbReference type="PROSITE" id="PS50110">
    <property type="entry name" value="RESPONSE_REGULATORY"/>
    <property type="match status" value="1"/>
</dbReference>
<dbReference type="GO" id="GO:0006355">
    <property type="term" value="P:regulation of DNA-templated transcription"/>
    <property type="evidence" value="ECO:0007669"/>
    <property type="project" value="InterPro"/>
</dbReference>
<evidence type="ECO:0000256" key="1">
    <source>
        <dbReference type="ARBA" id="ARBA00022539"/>
    </source>
</evidence>
<gene>
    <name evidence="11" type="primary">czcR_3</name>
    <name evidence="11" type="ORF">VVAX_06199</name>
</gene>
<evidence type="ECO:0000256" key="6">
    <source>
        <dbReference type="ARBA" id="ARBA00023163"/>
    </source>
</evidence>
<dbReference type="Gene3D" id="1.10.10.10">
    <property type="entry name" value="Winged helix-like DNA-binding domain superfamily/Winged helix DNA-binding domain"/>
    <property type="match status" value="1"/>
</dbReference>